<dbReference type="AlphaFoldDB" id="A0A2R8ZBB9"/>
<keyword evidence="7" id="KW-0007">Acetylation</keyword>
<dbReference type="EMBL" id="AJFE02078730">
    <property type="status" value="NOT_ANNOTATED_CDS"/>
    <property type="molecule type" value="Genomic_DNA"/>
</dbReference>
<dbReference type="GO" id="GO:0010890">
    <property type="term" value="P:positive regulation of triglyceride storage"/>
    <property type="evidence" value="ECO:0007669"/>
    <property type="project" value="TreeGrafter"/>
</dbReference>
<comment type="function">
    <text evidence="9">Structural component of lipid droplets, which is required for the formation and maintenance of lipid storage droplets.</text>
</comment>
<dbReference type="Proteomes" id="UP000240080">
    <property type="component" value="Chromosome 9"/>
</dbReference>
<dbReference type="EMBL" id="AJFE02078727">
    <property type="status" value="NOT_ANNOTATED_CDS"/>
    <property type="molecule type" value="Genomic_DNA"/>
</dbReference>
<dbReference type="EMBL" id="AJFE02078729">
    <property type="status" value="NOT_ANNOTATED_CDS"/>
    <property type="molecule type" value="Genomic_DNA"/>
</dbReference>
<dbReference type="EMBL" id="AJFE02078735">
    <property type="status" value="NOT_ANNOTATED_CDS"/>
    <property type="molecule type" value="Genomic_DNA"/>
</dbReference>
<dbReference type="GO" id="GO:0016020">
    <property type="term" value="C:membrane"/>
    <property type="evidence" value="ECO:0007669"/>
    <property type="project" value="UniProtKB-SubCell"/>
</dbReference>
<dbReference type="EMBL" id="AJFE02078734">
    <property type="status" value="NOT_ANNOTATED_CDS"/>
    <property type="molecule type" value="Genomic_DNA"/>
</dbReference>
<gene>
    <name evidence="13" type="primary">PLIN2</name>
</gene>
<reference evidence="13" key="2">
    <citation type="submission" date="2025-08" db="UniProtKB">
        <authorList>
            <consortium name="Ensembl"/>
        </authorList>
    </citation>
    <scope>IDENTIFICATION</scope>
</reference>
<comment type="similarity">
    <text evidence="3 11">Belongs to the perilipin family.</text>
</comment>
<dbReference type="PANTHER" id="PTHR14024">
    <property type="entry name" value="PERILIPIN"/>
    <property type="match status" value="1"/>
</dbReference>
<name>A0A2R8ZBB9_PANPA</name>
<dbReference type="Pfam" id="PF03036">
    <property type="entry name" value="Perilipin"/>
    <property type="match status" value="1"/>
</dbReference>
<feature type="region of interest" description="Disordered" evidence="12">
    <location>
        <begin position="412"/>
        <end position="437"/>
    </location>
</feature>
<evidence type="ECO:0000256" key="2">
    <source>
        <dbReference type="ARBA" id="ARBA00004502"/>
    </source>
</evidence>
<comment type="subunit">
    <text evidence="10">Interacts with IRGC.</text>
</comment>
<evidence type="ECO:0000256" key="1">
    <source>
        <dbReference type="ARBA" id="ARBA00004170"/>
    </source>
</evidence>
<keyword evidence="6" id="KW-0832">Ubl conjugation</keyword>
<evidence type="ECO:0000256" key="8">
    <source>
        <dbReference type="ARBA" id="ARBA00023136"/>
    </source>
</evidence>
<dbReference type="GeneTree" id="ENSGT00950000182920"/>
<keyword evidence="8" id="KW-0472">Membrane</keyword>
<dbReference type="FunFam" id="1.20.120.340:FF:000005">
    <property type="entry name" value="Perilipin"/>
    <property type="match status" value="1"/>
</dbReference>
<dbReference type="GO" id="GO:0019915">
    <property type="term" value="P:lipid storage"/>
    <property type="evidence" value="ECO:0007669"/>
    <property type="project" value="TreeGrafter"/>
</dbReference>
<evidence type="ECO:0000256" key="5">
    <source>
        <dbReference type="ARBA" id="ARBA00022677"/>
    </source>
</evidence>
<sequence length="437" mass="48101">MATVAVDPQPSVVTRVVNLPLVSSTYDLMSSAYLSTKDQYPYLKSVCEMAENGVKTITSVAMTSALPIIQKLEPQIAVANTYACKGLDRIEERLPILNQPSTQIVANAKGAVTGAKDAVTTTVTEAKDSVASTITGVMDKTKGAVTGSVEKTKSVVSGSINTVLGSRMMQLVSSGVESALTKSELLVEQYLPLTEEELEKEAKKVEGFDLVQKPSYYVRLGSLSTKLRSRAYQQALSRVKEAKQKSQQTISQLDSTVHLIEFARKNVYSANQKIQDAQDKLYLSWVEWKRSIGYDDTDESHCAEHIESRTLAIARNLTQQLQTTCHTLLSNIQGVPQNIQDQAKHMGVMAGDIYSVFRNAASFKEVSDGLLTSSKGQLQKMKESLDDVMDYLVNNTPLNWLVGPFYPQLTESQNAQDQGAEMDKSSQETQRSEHKTH</sequence>
<evidence type="ECO:0000256" key="9">
    <source>
        <dbReference type="ARBA" id="ARBA00058299"/>
    </source>
</evidence>
<feature type="compositionally biased region" description="Basic and acidic residues" evidence="12">
    <location>
        <begin position="421"/>
        <end position="437"/>
    </location>
</feature>
<dbReference type="GeneID" id="100971851"/>
<evidence type="ECO:0000313" key="13">
    <source>
        <dbReference type="Ensembl" id="ENSPPAP00000002350.1"/>
    </source>
</evidence>
<dbReference type="GO" id="GO:0005811">
    <property type="term" value="C:lipid droplet"/>
    <property type="evidence" value="ECO:0007669"/>
    <property type="project" value="UniProtKB-SubCell"/>
</dbReference>
<dbReference type="Bgee" id="ENSPPAG00000010479">
    <property type="expression patterns" value="Expressed in placenta and 6 other cell types or tissues"/>
</dbReference>
<dbReference type="GO" id="GO:0005829">
    <property type="term" value="C:cytosol"/>
    <property type="evidence" value="ECO:0007669"/>
    <property type="project" value="TreeGrafter"/>
</dbReference>
<dbReference type="SUPFAM" id="SSF109775">
    <property type="entry name" value="Mannose-6-phosphate receptor binding protein 1 (Tip47), C-terminal domain"/>
    <property type="match status" value="1"/>
</dbReference>
<dbReference type="InterPro" id="IPR004279">
    <property type="entry name" value="Perilipin"/>
</dbReference>
<dbReference type="EMBL" id="AJFE02078733">
    <property type="status" value="NOT_ANNOTATED_CDS"/>
    <property type="molecule type" value="Genomic_DNA"/>
</dbReference>
<dbReference type="Ensembl" id="ENSPPAT00000011438.1">
    <property type="protein sequence ID" value="ENSPPAP00000002350.1"/>
    <property type="gene ID" value="ENSPPAG00000010479.1"/>
</dbReference>
<reference evidence="13" key="3">
    <citation type="submission" date="2025-09" db="UniProtKB">
        <authorList>
            <consortium name="Ensembl"/>
        </authorList>
    </citation>
    <scope>IDENTIFICATION</scope>
</reference>
<dbReference type="EMBL" id="AJFE02078732">
    <property type="status" value="NOT_ANNOTATED_CDS"/>
    <property type="molecule type" value="Genomic_DNA"/>
</dbReference>
<evidence type="ECO:0000256" key="3">
    <source>
        <dbReference type="ARBA" id="ARBA00006311"/>
    </source>
</evidence>
<dbReference type="Gene3D" id="3.30.720.170">
    <property type="entry name" value="Perilipin, alpha-beta domain"/>
    <property type="match status" value="1"/>
</dbReference>
<dbReference type="EMBL" id="AJFE02078728">
    <property type="status" value="NOT_ANNOTATED_CDS"/>
    <property type="molecule type" value="Genomic_DNA"/>
</dbReference>
<keyword evidence="5" id="KW-0551">Lipid droplet</keyword>
<proteinExistence type="inferred from homology"/>
<evidence type="ECO:0000313" key="14">
    <source>
        <dbReference type="Proteomes" id="UP000240080"/>
    </source>
</evidence>
<evidence type="ECO:0000256" key="10">
    <source>
        <dbReference type="ARBA" id="ARBA00062381"/>
    </source>
</evidence>
<evidence type="ECO:0000256" key="11">
    <source>
        <dbReference type="PIRNR" id="PIRNR036881"/>
    </source>
</evidence>
<accession>A0A2R8ZBB9</accession>
<evidence type="ECO:0000256" key="12">
    <source>
        <dbReference type="SAM" id="MobiDB-lite"/>
    </source>
</evidence>
<keyword evidence="4" id="KW-0597">Phosphoprotein</keyword>
<reference evidence="13 14" key="1">
    <citation type="journal article" date="2012" name="Nature">
        <title>The bonobo genome compared with the chimpanzee and human genomes.</title>
        <authorList>
            <person name="Prufer K."/>
            <person name="Munch K."/>
            <person name="Hellmann I."/>
            <person name="Akagi K."/>
            <person name="Miller J.R."/>
            <person name="Walenz B."/>
            <person name="Koren S."/>
            <person name="Sutton G."/>
            <person name="Kodira C."/>
            <person name="Winer R."/>
            <person name="Knight J.R."/>
            <person name="Mullikin J.C."/>
            <person name="Meader S.J."/>
            <person name="Ponting C.P."/>
            <person name="Lunter G."/>
            <person name="Higashino S."/>
            <person name="Hobolth A."/>
            <person name="Dutheil J."/>
            <person name="Karakoc E."/>
            <person name="Alkan C."/>
            <person name="Sajjadian S."/>
            <person name="Catacchio C.R."/>
            <person name="Ventura M."/>
            <person name="Marques-Bonet T."/>
            <person name="Eichler E.E."/>
            <person name="Andre C."/>
            <person name="Atencia R."/>
            <person name="Mugisha L."/>
            <person name="Junhold J."/>
            <person name="Patterson N."/>
            <person name="Siebauer M."/>
            <person name="Good J.M."/>
            <person name="Fischer A."/>
            <person name="Ptak S.E."/>
            <person name="Lachmann M."/>
            <person name="Symer D.E."/>
            <person name="Mailund T."/>
            <person name="Schierup M.H."/>
            <person name="Andres A.M."/>
            <person name="Kelso J."/>
            <person name="Paabo S."/>
        </authorList>
    </citation>
    <scope>NUCLEOTIDE SEQUENCE [LARGE SCALE GENOMIC DNA]</scope>
</reference>
<dbReference type="EMBL" id="AJFE02078726">
    <property type="status" value="NOT_ANNOTATED_CDS"/>
    <property type="molecule type" value="Genomic_DNA"/>
</dbReference>
<dbReference type="PIRSF" id="PIRSF036881">
    <property type="entry name" value="PAT"/>
    <property type="match status" value="1"/>
</dbReference>
<evidence type="ECO:0000256" key="4">
    <source>
        <dbReference type="ARBA" id="ARBA00022553"/>
    </source>
</evidence>
<keyword evidence="14" id="KW-1185">Reference proteome</keyword>
<protein>
    <recommendedName>
        <fullName evidence="11">Perilipin</fullName>
    </recommendedName>
</protein>
<dbReference type="PANTHER" id="PTHR14024:SF25">
    <property type="entry name" value="PERILIPIN-2"/>
    <property type="match status" value="1"/>
</dbReference>
<dbReference type="EMBL" id="AJFE02078731">
    <property type="status" value="NOT_ANNOTATED_CDS"/>
    <property type="molecule type" value="Genomic_DNA"/>
</dbReference>
<organism evidence="13 14">
    <name type="scientific">Pan paniscus</name>
    <name type="common">Pygmy chimpanzee</name>
    <name type="synonym">Bonobo</name>
    <dbReference type="NCBI Taxonomy" id="9597"/>
    <lineage>
        <taxon>Eukaryota</taxon>
        <taxon>Metazoa</taxon>
        <taxon>Chordata</taxon>
        <taxon>Craniata</taxon>
        <taxon>Vertebrata</taxon>
        <taxon>Euteleostomi</taxon>
        <taxon>Mammalia</taxon>
        <taxon>Eutheria</taxon>
        <taxon>Euarchontoglires</taxon>
        <taxon>Primates</taxon>
        <taxon>Haplorrhini</taxon>
        <taxon>Catarrhini</taxon>
        <taxon>Hominidae</taxon>
        <taxon>Pan</taxon>
    </lineage>
</organism>
<dbReference type="Gene3D" id="1.20.120.340">
    <property type="entry name" value="Flagellar protein FliS"/>
    <property type="match status" value="2"/>
</dbReference>
<comment type="subcellular location">
    <subcellularLocation>
        <location evidence="2">Lipid droplet</location>
    </subcellularLocation>
    <subcellularLocation>
        <location evidence="1">Membrane</location>
        <topology evidence="1">Peripheral membrane protein</topology>
    </subcellularLocation>
</comment>
<evidence type="ECO:0000256" key="7">
    <source>
        <dbReference type="ARBA" id="ARBA00022990"/>
    </source>
</evidence>
<evidence type="ECO:0000256" key="6">
    <source>
        <dbReference type="ARBA" id="ARBA00022843"/>
    </source>
</evidence>
<dbReference type="CTD" id="123"/>